<evidence type="ECO:0000313" key="5">
    <source>
        <dbReference type="EMBL" id="KRT15079.1"/>
    </source>
</evidence>
<dbReference type="Pfam" id="PF00356">
    <property type="entry name" value="LacI"/>
    <property type="match status" value="1"/>
</dbReference>
<dbReference type="SUPFAM" id="SSF53822">
    <property type="entry name" value="Periplasmic binding protein-like I"/>
    <property type="match status" value="1"/>
</dbReference>
<dbReference type="Gene3D" id="1.10.260.40">
    <property type="entry name" value="lambda repressor-like DNA-binding domains"/>
    <property type="match status" value="1"/>
</dbReference>
<protein>
    <submittedName>
        <fullName evidence="5">Transcriptional regulator</fullName>
    </submittedName>
</protein>
<evidence type="ECO:0000256" key="3">
    <source>
        <dbReference type="ARBA" id="ARBA00023163"/>
    </source>
</evidence>
<dbReference type="Proteomes" id="UP000051950">
    <property type="component" value="Unassembled WGS sequence"/>
</dbReference>
<organism evidence="5 6">
    <name type="scientific">Pedobacter ginsenosidimutans</name>
    <dbReference type="NCBI Taxonomy" id="687842"/>
    <lineage>
        <taxon>Bacteria</taxon>
        <taxon>Pseudomonadati</taxon>
        <taxon>Bacteroidota</taxon>
        <taxon>Sphingobacteriia</taxon>
        <taxon>Sphingobacteriales</taxon>
        <taxon>Sphingobacteriaceae</taxon>
        <taxon>Pedobacter</taxon>
    </lineage>
</organism>
<proteinExistence type="predicted"/>
<evidence type="ECO:0000259" key="4">
    <source>
        <dbReference type="PROSITE" id="PS50932"/>
    </source>
</evidence>
<evidence type="ECO:0000313" key="6">
    <source>
        <dbReference type="Proteomes" id="UP000051950"/>
    </source>
</evidence>
<dbReference type="GO" id="GO:0003700">
    <property type="term" value="F:DNA-binding transcription factor activity"/>
    <property type="evidence" value="ECO:0007669"/>
    <property type="project" value="TreeGrafter"/>
</dbReference>
<dbReference type="GO" id="GO:0000976">
    <property type="term" value="F:transcription cis-regulatory region binding"/>
    <property type="evidence" value="ECO:0007669"/>
    <property type="project" value="TreeGrafter"/>
</dbReference>
<keyword evidence="2" id="KW-0238">DNA-binding</keyword>
<comment type="caution">
    <text evidence="5">The sequence shown here is derived from an EMBL/GenBank/DDBJ whole genome shotgun (WGS) entry which is preliminary data.</text>
</comment>
<dbReference type="PROSITE" id="PS50932">
    <property type="entry name" value="HTH_LACI_2"/>
    <property type="match status" value="1"/>
</dbReference>
<dbReference type="PROSITE" id="PS00356">
    <property type="entry name" value="HTH_LACI_1"/>
    <property type="match status" value="1"/>
</dbReference>
<gene>
    <name evidence="5" type="ORF">ASU31_17155</name>
</gene>
<dbReference type="PANTHER" id="PTHR30146">
    <property type="entry name" value="LACI-RELATED TRANSCRIPTIONAL REPRESSOR"/>
    <property type="match status" value="1"/>
</dbReference>
<evidence type="ECO:0000256" key="1">
    <source>
        <dbReference type="ARBA" id="ARBA00023015"/>
    </source>
</evidence>
<feature type="domain" description="HTH lacI-type" evidence="4">
    <location>
        <begin position="8"/>
        <end position="62"/>
    </location>
</feature>
<keyword evidence="6" id="KW-1185">Reference proteome</keyword>
<keyword evidence="3" id="KW-0804">Transcription</keyword>
<dbReference type="InterPro" id="IPR000843">
    <property type="entry name" value="HTH_LacI"/>
</dbReference>
<reference evidence="5 6" key="1">
    <citation type="submission" date="2015-11" db="EMBL/GenBank/DDBJ databases">
        <title>Sequence of Pedobacter ginsenosidimutans.</title>
        <authorList>
            <person name="Carson E."/>
            <person name="Keyser V."/>
            <person name="Newman J."/>
            <person name="Miller J."/>
        </authorList>
    </citation>
    <scope>NUCLEOTIDE SEQUENCE [LARGE SCALE GENOMIC DNA]</scope>
    <source>
        <strain evidence="5 6">KACC 14530</strain>
    </source>
</reference>
<dbReference type="SUPFAM" id="SSF47413">
    <property type="entry name" value="lambda repressor-like DNA-binding domains"/>
    <property type="match status" value="1"/>
</dbReference>
<dbReference type="AlphaFoldDB" id="A0A0T5VMJ7"/>
<keyword evidence="1" id="KW-0805">Transcription regulation</keyword>
<dbReference type="EMBL" id="LMZQ01000013">
    <property type="protein sequence ID" value="KRT15079.1"/>
    <property type="molecule type" value="Genomic_DNA"/>
</dbReference>
<dbReference type="InterPro" id="IPR010982">
    <property type="entry name" value="Lambda_DNA-bd_dom_sf"/>
</dbReference>
<dbReference type="InterPro" id="IPR028082">
    <property type="entry name" value="Peripla_BP_I"/>
</dbReference>
<dbReference type="Pfam" id="PF13407">
    <property type="entry name" value="Peripla_BP_4"/>
    <property type="match status" value="1"/>
</dbReference>
<accession>A0A0T5VMJ7</accession>
<sequence length="352" mass="40005">MKENKELVGVKEIARRAKVSIGTVDRVLHNRTGVSKKTKDKILAIIAELEYQPNILARRLASKKTLNIAVLIPAVSAETNYWKAPLDGILEAGIEVKPYGIAVEQYFFDQNDKTSFVKQADQILAAGVDGVLLAPMFMKESEKFADECKKLRIPYVFINSDIPDHDSLCYIGPDLFHSGSLGAHLMRYLVSGNDQVLIVNISKEIDNLHHLLRKEEGFKDYFKKNGLNNEIIKQDIRSTDYASVKKELTKVLDNRAIKAIFVTNSRVSSVAKYLQEAKRGDIKLIGYDFLEDNINYLKNGDIEFLISQKPKEQGYRGIMALYNHLVHAAQFDKSYYMPIDIITSENYLFYNN</sequence>
<evidence type="ECO:0000256" key="2">
    <source>
        <dbReference type="ARBA" id="ARBA00023125"/>
    </source>
</evidence>
<dbReference type="RefSeq" id="WP_057933530.1">
    <property type="nucleotide sequence ID" value="NZ_LMZQ01000013.1"/>
</dbReference>
<dbReference type="STRING" id="687842.ASU31_17155"/>
<dbReference type="CDD" id="cd06307">
    <property type="entry name" value="PBP1_sugar_binding"/>
    <property type="match status" value="1"/>
</dbReference>
<dbReference type="Gene3D" id="3.40.50.2300">
    <property type="match status" value="2"/>
</dbReference>
<dbReference type="PANTHER" id="PTHR30146:SF144">
    <property type="entry name" value="LACI-FAMILY TRANSCRIPTION REGULATOR"/>
    <property type="match status" value="1"/>
</dbReference>
<dbReference type="SMART" id="SM00354">
    <property type="entry name" value="HTH_LACI"/>
    <property type="match status" value="1"/>
</dbReference>
<dbReference type="InterPro" id="IPR025997">
    <property type="entry name" value="SBP_2_dom"/>
</dbReference>
<dbReference type="OrthoDB" id="628703at2"/>
<name>A0A0T5VMJ7_9SPHI</name>
<dbReference type="CDD" id="cd01392">
    <property type="entry name" value="HTH_LacI"/>
    <property type="match status" value="1"/>
</dbReference>